<proteinExistence type="predicted"/>
<comment type="caution">
    <text evidence="2">The sequence shown here is derived from an EMBL/GenBank/DDBJ whole genome shotgun (WGS) entry which is preliminary data.</text>
</comment>
<organism evidence="2 3">
    <name type="scientific">Caballeronia calidae</name>
    <dbReference type="NCBI Taxonomy" id="1777139"/>
    <lineage>
        <taxon>Bacteria</taxon>
        <taxon>Pseudomonadati</taxon>
        <taxon>Pseudomonadota</taxon>
        <taxon>Betaproteobacteria</taxon>
        <taxon>Burkholderiales</taxon>
        <taxon>Burkholderiaceae</taxon>
        <taxon>Caballeronia</taxon>
    </lineage>
</organism>
<name>A0A158EJ73_9BURK</name>
<dbReference type="PANTHER" id="PTHR35004:SF8">
    <property type="entry name" value="TRANSPOSASE RV3428C-RELATED"/>
    <property type="match status" value="1"/>
</dbReference>
<feature type="domain" description="Transposase for insertion sequence element IS21-like C-terminal" evidence="1">
    <location>
        <begin position="104"/>
        <end position="171"/>
    </location>
</feature>
<dbReference type="Pfam" id="PF22483">
    <property type="entry name" value="Mu-transpos_C_2"/>
    <property type="match status" value="1"/>
</dbReference>
<protein>
    <submittedName>
        <fullName evidence="2">Integrase catalytic region</fullName>
    </submittedName>
</protein>
<gene>
    <name evidence="2" type="ORF">AWB78_08312</name>
</gene>
<dbReference type="Proteomes" id="UP000071859">
    <property type="component" value="Unassembled WGS sequence"/>
</dbReference>
<keyword evidence="3" id="KW-1185">Reference proteome</keyword>
<evidence type="ECO:0000313" key="2">
    <source>
        <dbReference type="EMBL" id="SAL06905.1"/>
    </source>
</evidence>
<dbReference type="InterPro" id="IPR054353">
    <property type="entry name" value="IstA-like_C"/>
</dbReference>
<dbReference type="AlphaFoldDB" id="A0A158EJ73"/>
<dbReference type="EMBL" id="FCOX02000145">
    <property type="protein sequence ID" value="SAL06905.1"/>
    <property type="molecule type" value="Genomic_DNA"/>
</dbReference>
<dbReference type="PANTHER" id="PTHR35004">
    <property type="entry name" value="TRANSPOSASE RV3428C-RELATED"/>
    <property type="match status" value="1"/>
</dbReference>
<accession>A0A158EJ73</accession>
<sequence>MSKANFYEPEINPTYQEMATYYSVAVIPARARKPRDKAKAELSVLLAQRWILAKLRNQRFFSLYTANRAVAALLVELNNRPFKKLPGCRRSAFEEFDRPALRPLPAKPYQYAEWITARVGPDYHVAVDEHYYSVSYRYAREQVNVRVTINTVEIFHRGQRIAAHGKSARRRFHTTIDAHMPPEHQAVVKGCDPQRLRNWAIDIGPHTAAVIQHLLGARKHPQQAYRACLGVLRMGKDYGRDRLEAACRRAIDLKAPNYKFIASTLKNGLDREPETASVQADLPLVHANVRGPSYYH</sequence>
<reference evidence="2" key="1">
    <citation type="submission" date="2016-01" db="EMBL/GenBank/DDBJ databases">
        <authorList>
            <person name="Peeters C."/>
        </authorList>
    </citation>
    <scope>NUCLEOTIDE SEQUENCE</scope>
    <source>
        <strain evidence="2">LMG 29321</strain>
    </source>
</reference>
<evidence type="ECO:0000313" key="3">
    <source>
        <dbReference type="Proteomes" id="UP000071859"/>
    </source>
</evidence>
<evidence type="ECO:0000259" key="1">
    <source>
        <dbReference type="Pfam" id="PF22483"/>
    </source>
</evidence>